<dbReference type="PANTHER" id="PTHR30006:SF24">
    <property type="entry name" value="SLL0237 PROTEIN"/>
    <property type="match status" value="1"/>
</dbReference>
<dbReference type="EMBL" id="CP036425">
    <property type="protein sequence ID" value="QDU33985.1"/>
    <property type="molecule type" value="Genomic_DNA"/>
</dbReference>
<evidence type="ECO:0000256" key="1">
    <source>
        <dbReference type="ARBA" id="ARBA00022729"/>
    </source>
</evidence>
<sequence length="533" mass="59661">MGLSYVVMKDHVAKFVIIGLLLIVVGVPMLLRPAKGEAGGEVVALNGAGDTKLIIMTPHNEQIRYEFATAFNQWRLKQGKETVVFDWRAGGGTSDLRKQLLTQFVDAAKDGREEMGVGVDLFFGGGEYDHNKLAKGIKFKRDGEERKLSVSVPAGLNEAVIEDAFPGQMIGGSKLYRDDLLWVGTALSSFGIVYNRDVVEMLGVKEPKTWLDMTQPEFRDWAALADPSHSGSIAATYNVILMRKGWEDGWSLLRRAFANARYFASSSSKVPVDVSSGEAGLGMCIDFYGRFQAAVTDDVRVGYVDPAYMTAITPDPISVIRGAPHKAIAKEFIEWLLTKDAQGLWQKRIGTAGGPLASELRRQPIRRDMFTIDGKVDWADRELDPFSVAKPFVDGVPDYFGFVALVSHAMAIDIHEELKAAWAVINRVEDGNPVKGEMLRLFDAMPKELVVDWPSDELRDQWLLILEDEDDLRRDEVLGVLDGFVKGLKGRYKKNPDLKLQDRLAWTLFFRENYRRIVELEKQVELRRIAVAE</sequence>
<dbReference type="Pfam" id="PF13343">
    <property type="entry name" value="SBP_bac_6"/>
    <property type="match status" value="1"/>
</dbReference>
<dbReference type="AlphaFoldDB" id="A0A517YUU8"/>
<dbReference type="Proteomes" id="UP000317369">
    <property type="component" value="Chromosome"/>
</dbReference>
<feature type="transmembrane region" description="Helical" evidence="2">
    <location>
        <begin position="12"/>
        <end position="31"/>
    </location>
</feature>
<dbReference type="Gene3D" id="3.40.190.10">
    <property type="entry name" value="Periplasmic binding protein-like II"/>
    <property type="match status" value="1"/>
</dbReference>
<gene>
    <name evidence="3" type="primary">pgtC</name>
    <name evidence="3" type="ORF">KS4_20450</name>
</gene>
<keyword evidence="2" id="KW-0472">Membrane</keyword>
<evidence type="ECO:0000313" key="4">
    <source>
        <dbReference type="Proteomes" id="UP000317369"/>
    </source>
</evidence>
<keyword evidence="2" id="KW-1133">Transmembrane helix</keyword>
<dbReference type="KEGG" id="pcor:KS4_20450"/>
<name>A0A517YUU8_9BACT</name>
<evidence type="ECO:0000256" key="2">
    <source>
        <dbReference type="SAM" id="Phobius"/>
    </source>
</evidence>
<protein>
    <submittedName>
        <fullName evidence="3">Phosphoglycerate transport regulatory protein PgtC</fullName>
    </submittedName>
</protein>
<evidence type="ECO:0000313" key="3">
    <source>
        <dbReference type="EMBL" id="QDU33985.1"/>
    </source>
</evidence>
<accession>A0A517YUU8</accession>
<organism evidence="3 4">
    <name type="scientific">Poriferisphaera corsica</name>
    <dbReference type="NCBI Taxonomy" id="2528020"/>
    <lineage>
        <taxon>Bacteria</taxon>
        <taxon>Pseudomonadati</taxon>
        <taxon>Planctomycetota</taxon>
        <taxon>Phycisphaerae</taxon>
        <taxon>Phycisphaerales</taxon>
        <taxon>Phycisphaeraceae</taxon>
        <taxon>Poriferisphaera</taxon>
    </lineage>
</organism>
<keyword evidence="2" id="KW-0812">Transmembrane</keyword>
<dbReference type="PANTHER" id="PTHR30006">
    <property type="entry name" value="THIAMINE-BINDING PERIPLASMIC PROTEIN-RELATED"/>
    <property type="match status" value="1"/>
</dbReference>
<reference evidence="3 4" key="1">
    <citation type="submission" date="2019-02" db="EMBL/GenBank/DDBJ databases">
        <title>Deep-cultivation of Planctomycetes and their phenomic and genomic characterization uncovers novel biology.</title>
        <authorList>
            <person name="Wiegand S."/>
            <person name="Jogler M."/>
            <person name="Boedeker C."/>
            <person name="Pinto D."/>
            <person name="Vollmers J."/>
            <person name="Rivas-Marin E."/>
            <person name="Kohn T."/>
            <person name="Peeters S.H."/>
            <person name="Heuer A."/>
            <person name="Rast P."/>
            <person name="Oberbeckmann S."/>
            <person name="Bunk B."/>
            <person name="Jeske O."/>
            <person name="Meyerdierks A."/>
            <person name="Storesund J.E."/>
            <person name="Kallscheuer N."/>
            <person name="Luecker S."/>
            <person name="Lage O.M."/>
            <person name="Pohl T."/>
            <person name="Merkel B.J."/>
            <person name="Hornburger P."/>
            <person name="Mueller R.-W."/>
            <person name="Bruemmer F."/>
            <person name="Labrenz M."/>
            <person name="Spormann A.M."/>
            <person name="Op den Camp H."/>
            <person name="Overmann J."/>
            <person name="Amann R."/>
            <person name="Jetten M.S.M."/>
            <person name="Mascher T."/>
            <person name="Medema M.H."/>
            <person name="Devos D.P."/>
            <person name="Kaster A.-K."/>
            <person name="Ovreas L."/>
            <person name="Rohde M."/>
            <person name="Galperin M.Y."/>
            <person name="Jogler C."/>
        </authorList>
    </citation>
    <scope>NUCLEOTIDE SEQUENCE [LARGE SCALE GENOMIC DNA]</scope>
    <source>
        <strain evidence="3 4">KS4</strain>
    </source>
</reference>
<dbReference type="SUPFAM" id="SSF53850">
    <property type="entry name" value="Periplasmic binding protein-like II"/>
    <property type="match status" value="1"/>
</dbReference>
<keyword evidence="4" id="KW-1185">Reference proteome</keyword>
<proteinExistence type="predicted"/>
<keyword evidence="1" id="KW-0732">Signal</keyword>